<protein>
    <submittedName>
        <fullName evidence="2">Uncharacterized protein</fullName>
    </submittedName>
</protein>
<gene>
    <name evidence="2" type="ORF">HJG63_011037</name>
</gene>
<reference evidence="2 3" key="1">
    <citation type="journal article" date="2020" name="Nature">
        <title>Six reference-quality genomes reveal evolution of bat adaptations.</title>
        <authorList>
            <person name="Jebb D."/>
            <person name="Huang Z."/>
            <person name="Pippel M."/>
            <person name="Hughes G.M."/>
            <person name="Lavrichenko K."/>
            <person name="Devanna P."/>
            <person name="Winkler S."/>
            <person name="Jermiin L.S."/>
            <person name="Skirmuntt E.C."/>
            <person name="Katzourakis A."/>
            <person name="Burkitt-Gray L."/>
            <person name="Ray D.A."/>
            <person name="Sullivan K.A.M."/>
            <person name="Roscito J.G."/>
            <person name="Kirilenko B.M."/>
            <person name="Davalos L.M."/>
            <person name="Corthals A.P."/>
            <person name="Power M.L."/>
            <person name="Jones G."/>
            <person name="Ransome R.D."/>
            <person name="Dechmann D.K.N."/>
            <person name="Locatelli A.G."/>
            <person name="Puechmaille S.J."/>
            <person name="Fedrigo O."/>
            <person name="Jarvis E.D."/>
            <person name="Hiller M."/>
            <person name="Vernes S.C."/>
            <person name="Myers E.W."/>
            <person name="Teeling E.C."/>
        </authorList>
    </citation>
    <scope>NUCLEOTIDE SEQUENCE [LARGE SCALE GENOMIC DNA]</scope>
    <source>
        <strain evidence="2">MRouAeg1</strain>
        <tissue evidence="2">Muscle</tissue>
    </source>
</reference>
<feature type="signal peptide" evidence="1">
    <location>
        <begin position="1"/>
        <end position="16"/>
    </location>
</feature>
<feature type="chain" id="PRO_5029507673" evidence="1">
    <location>
        <begin position="17"/>
        <end position="153"/>
    </location>
</feature>
<keyword evidence="1" id="KW-0732">Signal</keyword>
<dbReference type="AlphaFoldDB" id="A0A7J8HS96"/>
<evidence type="ECO:0000313" key="3">
    <source>
        <dbReference type="Proteomes" id="UP000593571"/>
    </source>
</evidence>
<dbReference type="Proteomes" id="UP000593571">
    <property type="component" value="Unassembled WGS sequence"/>
</dbReference>
<proteinExistence type="predicted"/>
<dbReference type="EMBL" id="JACASE010000004">
    <property type="protein sequence ID" value="KAF6474910.1"/>
    <property type="molecule type" value="Genomic_DNA"/>
</dbReference>
<sequence>MPIHLLLVVFYSTISSLEHCHSLLWSLCFHFYPPIMHSWSISFRNGGHIMWLTGFKPPNGFSSLRIKLGSLGKTYRAPHDLAQGLADFPVKVQMVNISDFVSHVVSVVTTQLCCLAGLQSRTWQTNEGVCVLLKRNNGPQMESLLLSPTKTHT</sequence>
<name>A0A7J8HS96_ROUAE</name>
<evidence type="ECO:0000313" key="2">
    <source>
        <dbReference type="EMBL" id="KAF6474910.1"/>
    </source>
</evidence>
<organism evidence="2 3">
    <name type="scientific">Rousettus aegyptiacus</name>
    <name type="common">Egyptian fruit bat</name>
    <name type="synonym">Pteropus aegyptiacus</name>
    <dbReference type="NCBI Taxonomy" id="9407"/>
    <lineage>
        <taxon>Eukaryota</taxon>
        <taxon>Metazoa</taxon>
        <taxon>Chordata</taxon>
        <taxon>Craniata</taxon>
        <taxon>Vertebrata</taxon>
        <taxon>Euteleostomi</taxon>
        <taxon>Mammalia</taxon>
        <taxon>Eutheria</taxon>
        <taxon>Laurasiatheria</taxon>
        <taxon>Chiroptera</taxon>
        <taxon>Yinpterochiroptera</taxon>
        <taxon>Pteropodoidea</taxon>
        <taxon>Pteropodidae</taxon>
        <taxon>Rousettinae</taxon>
        <taxon>Rousettus</taxon>
    </lineage>
</organism>
<keyword evidence="3" id="KW-1185">Reference proteome</keyword>
<comment type="caution">
    <text evidence="2">The sequence shown here is derived from an EMBL/GenBank/DDBJ whole genome shotgun (WGS) entry which is preliminary data.</text>
</comment>
<accession>A0A7J8HS96</accession>
<evidence type="ECO:0000256" key="1">
    <source>
        <dbReference type="SAM" id="SignalP"/>
    </source>
</evidence>